<evidence type="ECO:0000313" key="2">
    <source>
        <dbReference type="EMBL" id="CAA7397635.1"/>
    </source>
</evidence>
<evidence type="ECO:0000313" key="3">
    <source>
        <dbReference type="Proteomes" id="UP000663760"/>
    </source>
</evidence>
<dbReference type="EMBL" id="LR746269">
    <property type="protein sequence ID" value="CAA7397635.1"/>
    <property type="molecule type" value="Genomic_DNA"/>
</dbReference>
<evidence type="ECO:0000256" key="1">
    <source>
        <dbReference type="SAM" id="MobiDB-lite"/>
    </source>
</evidence>
<proteinExistence type="predicted"/>
<organism evidence="2 3">
    <name type="scientific">Spirodela intermedia</name>
    <name type="common">Intermediate duckweed</name>
    <dbReference type="NCBI Taxonomy" id="51605"/>
    <lineage>
        <taxon>Eukaryota</taxon>
        <taxon>Viridiplantae</taxon>
        <taxon>Streptophyta</taxon>
        <taxon>Embryophyta</taxon>
        <taxon>Tracheophyta</taxon>
        <taxon>Spermatophyta</taxon>
        <taxon>Magnoliopsida</taxon>
        <taxon>Liliopsida</taxon>
        <taxon>Araceae</taxon>
        <taxon>Lemnoideae</taxon>
        <taxon>Spirodela</taxon>
    </lineage>
</organism>
<feature type="region of interest" description="Disordered" evidence="1">
    <location>
        <begin position="32"/>
        <end position="55"/>
    </location>
</feature>
<accession>A0A7I8KKY0</accession>
<dbReference type="AlphaFoldDB" id="A0A7I8KKY0"/>
<gene>
    <name evidence="2" type="ORF">SI8410_06008300</name>
</gene>
<protein>
    <submittedName>
        <fullName evidence="2">Uncharacterized protein</fullName>
    </submittedName>
</protein>
<dbReference type="Proteomes" id="UP000663760">
    <property type="component" value="Chromosome 6"/>
</dbReference>
<keyword evidence="3" id="KW-1185">Reference proteome</keyword>
<name>A0A7I8KKY0_SPIIN</name>
<sequence>MHCYFSPLFIIYCINFQLYILKIGGSGECPKEMKRSSPLRPLRKNNPPQHGNCAGSNHGRMVLIIHANIV</sequence>
<reference evidence="2" key="1">
    <citation type="submission" date="2020-02" db="EMBL/GenBank/DDBJ databases">
        <authorList>
            <person name="Scholz U."/>
            <person name="Mascher M."/>
            <person name="Fiebig A."/>
        </authorList>
    </citation>
    <scope>NUCLEOTIDE SEQUENCE</scope>
</reference>